<evidence type="ECO:0000256" key="2">
    <source>
        <dbReference type="SAM" id="SignalP"/>
    </source>
</evidence>
<keyword evidence="2" id="KW-0732">Signal</keyword>
<feature type="compositionally biased region" description="Basic and acidic residues" evidence="1">
    <location>
        <begin position="39"/>
        <end position="52"/>
    </location>
</feature>
<feature type="chain" id="PRO_5045266647" evidence="2">
    <location>
        <begin position="32"/>
        <end position="101"/>
    </location>
</feature>
<gene>
    <name evidence="3" type="ORF">SAMN05216402_2435</name>
</gene>
<feature type="signal peptide" evidence="2">
    <location>
        <begin position="1"/>
        <end position="31"/>
    </location>
</feature>
<evidence type="ECO:0000256" key="1">
    <source>
        <dbReference type="SAM" id="MobiDB-lite"/>
    </source>
</evidence>
<proteinExistence type="predicted"/>
<reference evidence="3 4" key="1">
    <citation type="submission" date="2016-10" db="EMBL/GenBank/DDBJ databases">
        <authorList>
            <person name="Varghese N."/>
            <person name="Submissions S."/>
        </authorList>
    </citation>
    <scope>NUCLEOTIDE SEQUENCE [LARGE SCALE GENOMIC DNA]</scope>
    <source>
        <strain evidence="3 4">Nl1</strain>
    </source>
</reference>
<dbReference type="EMBL" id="FNKY01000001">
    <property type="protein sequence ID" value="SDQ82325.1"/>
    <property type="molecule type" value="Genomic_DNA"/>
</dbReference>
<protein>
    <submittedName>
        <fullName evidence="3">Uncharacterized protein</fullName>
    </submittedName>
</protein>
<keyword evidence="4" id="KW-1185">Reference proteome</keyword>
<organism evidence="3 4">
    <name type="scientific">Nitrosospira multiformis</name>
    <dbReference type="NCBI Taxonomy" id="1231"/>
    <lineage>
        <taxon>Bacteria</taxon>
        <taxon>Pseudomonadati</taxon>
        <taxon>Pseudomonadota</taxon>
        <taxon>Betaproteobacteria</taxon>
        <taxon>Nitrosomonadales</taxon>
        <taxon>Nitrosomonadaceae</taxon>
        <taxon>Nitrosospira</taxon>
    </lineage>
</organism>
<evidence type="ECO:0000313" key="4">
    <source>
        <dbReference type="Proteomes" id="UP000183471"/>
    </source>
</evidence>
<dbReference type="RefSeq" id="WP_074632846.1">
    <property type="nucleotide sequence ID" value="NZ_FNKY01000001.1"/>
</dbReference>
<feature type="compositionally biased region" description="Basic and acidic residues" evidence="1">
    <location>
        <begin position="69"/>
        <end position="78"/>
    </location>
</feature>
<evidence type="ECO:0000313" key="3">
    <source>
        <dbReference type="EMBL" id="SDQ82325.1"/>
    </source>
</evidence>
<sequence length="101" mass="11102">MKHLLPFRSKTLQTLVLINALILGLTGMVHAQSKNLKDEYTQKPVATEEKPANKPNATNEAKKMGKKQSKPEPDKDTANYKGVQPPQGGRLGQGPDHPHPQ</sequence>
<dbReference type="Proteomes" id="UP000183471">
    <property type="component" value="Unassembled WGS sequence"/>
</dbReference>
<name>A0ABY0TH38_9PROT</name>
<accession>A0ABY0TH38</accession>
<feature type="region of interest" description="Disordered" evidence="1">
    <location>
        <begin position="39"/>
        <end position="101"/>
    </location>
</feature>
<comment type="caution">
    <text evidence="3">The sequence shown here is derived from an EMBL/GenBank/DDBJ whole genome shotgun (WGS) entry which is preliminary data.</text>
</comment>